<name>A0A2X2D7I8_PSELU</name>
<dbReference type="AlphaFoldDB" id="A0A2X2D7I8"/>
<organism evidence="1 2">
    <name type="scientific">Pseudomonas luteola</name>
    <dbReference type="NCBI Taxonomy" id="47886"/>
    <lineage>
        <taxon>Bacteria</taxon>
        <taxon>Pseudomonadati</taxon>
        <taxon>Pseudomonadota</taxon>
        <taxon>Gammaproteobacteria</taxon>
        <taxon>Pseudomonadales</taxon>
        <taxon>Pseudomonadaceae</taxon>
        <taxon>Pseudomonas</taxon>
    </lineage>
</organism>
<dbReference type="Proteomes" id="UP000250443">
    <property type="component" value="Unassembled WGS sequence"/>
</dbReference>
<accession>A0A2X2D7I8</accession>
<proteinExistence type="predicted"/>
<dbReference type="RefSeq" id="WP_112298015.1">
    <property type="nucleotide sequence ID" value="NZ_UAUF01000016.1"/>
</dbReference>
<protein>
    <submittedName>
        <fullName evidence="1">Type III secretion component protein HrcQa</fullName>
    </submittedName>
</protein>
<reference evidence="1 2" key="1">
    <citation type="submission" date="2018-06" db="EMBL/GenBank/DDBJ databases">
        <authorList>
            <consortium name="Pathogen Informatics"/>
            <person name="Doyle S."/>
        </authorList>
    </citation>
    <scope>NUCLEOTIDE SEQUENCE [LARGE SCALE GENOMIC DNA]</scope>
    <source>
        <strain evidence="1 2">NCTC11842</strain>
    </source>
</reference>
<evidence type="ECO:0000313" key="2">
    <source>
        <dbReference type="Proteomes" id="UP000250443"/>
    </source>
</evidence>
<gene>
    <name evidence="1" type="primary">hrcQa</name>
    <name evidence="1" type="ORF">NCTC11842_05745</name>
</gene>
<evidence type="ECO:0000313" key="1">
    <source>
        <dbReference type="EMBL" id="SPZ16707.1"/>
    </source>
</evidence>
<sequence>MKMLALRSVQSEFAAATRALGAGVSLHFSAHSVTGELSLEFVSQYESLDSGGWFNTAAGPFYLDDAGAVLNLVGEMPVSTSGELQPWYWQLISQHLSSAVAQGLAPISPLGEYVPEGLLLHCRLSIRHGDEALYTFLSGTPKTFLRWLDTPGWTSHRAALPETLQIPFPLILGQVMLSASQLDSLRIGDVLLPSLCLFNSEGYGRLELADRRWIGHAEHREQQLFLTLIDEDNGAHE</sequence>
<dbReference type="EMBL" id="UAUF01000016">
    <property type="protein sequence ID" value="SPZ16707.1"/>
    <property type="molecule type" value="Genomic_DNA"/>
</dbReference>